<gene>
    <name evidence="2" type="ORF">RF007C_10945</name>
</gene>
<dbReference type="Proteomes" id="UP000019365">
    <property type="component" value="Unassembled WGS sequence"/>
</dbReference>
<organism evidence="2 3">
    <name type="scientific">Ruminococcus flavefaciens 007c</name>
    <dbReference type="NCBI Taxonomy" id="1341157"/>
    <lineage>
        <taxon>Bacteria</taxon>
        <taxon>Bacillati</taxon>
        <taxon>Bacillota</taxon>
        <taxon>Clostridia</taxon>
        <taxon>Eubacteriales</taxon>
        <taxon>Oscillospiraceae</taxon>
        <taxon>Ruminococcus</taxon>
    </lineage>
</organism>
<accession>W7V219</accession>
<protein>
    <submittedName>
        <fullName evidence="2">Uncharacterized protein</fullName>
    </submittedName>
</protein>
<feature type="transmembrane region" description="Helical" evidence="1">
    <location>
        <begin position="33"/>
        <end position="55"/>
    </location>
</feature>
<dbReference type="EMBL" id="ATAX01000008">
    <property type="protein sequence ID" value="EWM54847.1"/>
    <property type="molecule type" value="Genomic_DNA"/>
</dbReference>
<evidence type="ECO:0000313" key="3">
    <source>
        <dbReference type="Proteomes" id="UP000019365"/>
    </source>
</evidence>
<dbReference type="AlphaFoldDB" id="W7V219"/>
<evidence type="ECO:0000256" key="1">
    <source>
        <dbReference type="SAM" id="Phobius"/>
    </source>
</evidence>
<proteinExistence type="predicted"/>
<name>W7V219_RUMFL</name>
<sequence>MENEVIDEAEDSGSTEALAEEYIKKRRNRPDDVIAMQAVVCILAAAALFIGNIFYPDITGAVFGRLRGLAAGQGDIMQNPIDAVAAYIDKLQD</sequence>
<keyword evidence="1" id="KW-0472">Membrane</keyword>
<dbReference type="PATRIC" id="fig|1341157.4.peg.463"/>
<dbReference type="OrthoDB" id="1822612at2"/>
<reference evidence="2 3" key="1">
    <citation type="journal article" date="2014" name="PLoS ONE">
        <title>Rumen cellulosomics: divergent fiber-degrading strategies revealed by comparative genome-wide analysis of six ruminococcal strains.</title>
        <authorList>
            <person name="Dassa B."/>
            <person name="Borovok I."/>
            <person name="Ruimy-Israeli V."/>
            <person name="Lamed R."/>
            <person name="Flint H.J."/>
            <person name="Duncan S.H."/>
            <person name="Henrissat B."/>
            <person name="Coutinho P."/>
            <person name="Morrison M."/>
            <person name="Mosoni P."/>
            <person name="Yeoman C.J."/>
            <person name="White B.A."/>
            <person name="Bayer E.A."/>
        </authorList>
    </citation>
    <scope>NUCLEOTIDE SEQUENCE [LARGE SCALE GENOMIC DNA]</scope>
    <source>
        <strain evidence="2 3">007c</strain>
    </source>
</reference>
<keyword evidence="1" id="KW-0812">Transmembrane</keyword>
<evidence type="ECO:0000313" key="2">
    <source>
        <dbReference type="EMBL" id="EWM54847.1"/>
    </source>
</evidence>
<comment type="caution">
    <text evidence="2">The sequence shown here is derived from an EMBL/GenBank/DDBJ whole genome shotgun (WGS) entry which is preliminary data.</text>
</comment>
<dbReference type="RefSeq" id="WP_037296847.1">
    <property type="nucleotide sequence ID" value="NZ_ATAX01000008.1"/>
</dbReference>
<keyword evidence="3" id="KW-1185">Reference proteome</keyword>
<keyword evidence="1" id="KW-1133">Transmembrane helix</keyword>